<reference evidence="1" key="1">
    <citation type="submission" date="2020-10" db="EMBL/GenBank/DDBJ databases">
        <title>Sequencing the genomes of 1000 actinobacteria strains.</title>
        <authorList>
            <person name="Klenk H.-P."/>
        </authorList>
    </citation>
    <scope>NUCLEOTIDE SEQUENCE</scope>
    <source>
        <strain evidence="1">DSM 45354</strain>
    </source>
</reference>
<proteinExistence type="predicted"/>
<evidence type="ECO:0000313" key="2">
    <source>
        <dbReference type="Proteomes" id="UP000638648"/>
    </source>
</evidence>
<dbReference type="RefSeq" id="WP_192748475.1">
    <property type="nucleotide sequence ID" value="NZ_BAABJL010000266.1"/>
</dbReference>
<dbReference type="Proteomes" id="UP000638648">
    <property type="component" value="Unassembled WGS sequence"/>
</dbReference>
<keyword evidence="2" id="KW-1185">Reference proteome</keyword>
<dbReference type="Pfam" id="PF26611">
    <property type="entry name" value="MAD7"/>
    <property type="match status" value="1"/>
</dbReference>
<comment type="caution">
    <text evidence="1">The sequence shown here is derived from an EMBL/GenBank/DDBJ whole genome shotgun (WGS) entry which is preliminary data.</text>
</comment>
<protein>
    <submittedName>
        <fullName evidence="1">Uncharacterized protein</fullName>
    </submittedName>
</protein>
<organism evidence="1 2">
    <name type="scientific">Actinopolymorpha pittospori</name>
    <dbReference type="NCBI Taxonomy" id="648752"/>
    <lineage>
        <taxon>Bacteria</taxon>
        <taxon>Bacillati</taxon>
        <taxon>Actinomycetota</taxon>
        <taxon>Actinomycetes</taxon>
        <taxon>Propionibacteriales</taxon>
        <taxon>Actinopolymorphaceae</taxon>
        <taxon>Actinopolymorpha</taxon>
    </lineage>
</organism>
<dbReference type="InterPro" id="IPR058120">
    <property type="entry name" value="MADS7"/>
</dbReference>
<accession>A0A927R986</accession>
<dbReference type="EMBL" id="JADBEM010000001">
    <property type="protein sequence ID" value="MBE1603735.1"/>
    <property type="molecule type" value="Genomic_DNA"/>
</dbReference>
<gene>
    <name evidence="1" type="ORF">HEB94_000583</name>
</gene>
<evidence type="ECO:0000313" key="1">
    <source>
        <dbReference type="EMBL" id="MBE1603735.1"/>
    </source>
</evidence>
<dbReference type="AlphaFoldDB" id="A0A927R986"/>
<name>A0A927R986_9ACTN</name>
<sequence>MFAIPKGLPQNSLVTENVINVELNEIDIDRMVTKILERAVKRGRVSGSKVDTKDYDGYLSKLQNSPHVKGADGERGLEILDGWVRSSVLVQETAGRRRDTVQMGYLRPLTIAAYRSGLPKSTSRNRRADSLVFKAMARMLSARGDENESAVIQHLFLETFGRGVELGPFPSTNPSYDGESDVDIDTLLALRFIEQFTGNEAHNRDLGRLDPPVPMAVDPLGQNLIDFLTFYGPQLPVGEAYTHLSALLSLRLFQLPLVTAHAVRSLLSGGDELPVDINPCGQYFDFVRVRGHASDELSRMSVQRDLEVMRTFFGDRLLLRSLNDAVAVLPNQPALGSSAESRLRVLAGMKDDPMMQMALQMQINAIEAGLHDGDEGRAFISDVRSSGGLTAADQLTAILVEGLRKRGLEGQVKWFHSSGGIKKAYGVLHGDLRSRASWRYAMSDEALVSLLCMVFVDDNGIRTTSKLPIRDVLARLEARFGILIANPPADLDSADARAGAAANLAAFTRRMKLLGCFEGLSDDFSAQFVTRPREVSK</sequence>